<dbReference type="Proteomes" id="UP000033121">
    <property type="component" value="Unassembled WGS sequence"/>
</dbReference>
<dbReference type="OrthoDB" id="664356at2"/>
<comment type="caution">
    <text evidence="2">The sequence shown here is derived from an EMBL/GenBank/DDBJ whole genome shotgun (WGS) entry which is preliminary data.</text>
</comment>
<evidence type="ECO:0000256" key="1">
    <source>
        <dbReference type="SAM" id="SignalP"/>
    </source>
</evidence>
<dbReference type="SUPFAM" id="SSF51126">
    <property type="entry name" value="Pectin lyase-like"/>
    <property type="match status" value="1"/>
</dbReference>
<feature type="signal peptide" evidence="1">
    <location>
        <begin position="1"/>
        <end position="17"/>
    </location>
</feature>
<dbReference type="AlphaFoldDB" id="A0A0E9N602"/>
<dbReference type="InterPro" id="IPR011050">
    <property type="entry name" value="Pectin_lyase_fold/virulence"/>
</dbReference>
<reference evidence="2 3" key="1">
    <citation type="submission" date="2015-04" db="EMBL/GenBank/DDBJ databases">
        <title>Whole genome shotgun sequence of Flavihumibacter petaseus NBRC 106054.</title>
        <authorList>
            <person name="Miyazawa S."/>
            <person name="Hosoyama A."/>
            <person name="Hashimoto M."/>
            <person name="Noguchi M."/>
            <person name="Tsuchikane K."/>
            <person name="Ohji S."/>
            <person name="Yamazoe A."/>
            <person name="Ichikawa N."/>
            <person name="Kimura A."/>
            <person name="Fujita N."/>
        </authorList>
    </citation>
    <scope>NUCLEOTIDE SEQUENCE [LARGE SCALE GENOMIC DNA]</scope>
    <source>
        <strain evidence="2 3">NBRC 106054</strain>
    </source>
</reference>
<dbReference type="RefSeq" id="WP_046371180.1">
    <property type="nucleotide sequence ID" value="NZ_BBWV01000004.1"/>
</dbReference>
<dbReference type="EMBL" id="BBWV01000004">
    <property type="protein sequence ID" value="GAO45233.1"/>
    <property type="molecule type" value="Genomic_DNA"/>
</dbReference>
<evidence type="ECO:0000313" key="3">
    <source>
        <dbReference type="Proteomes" id="UP000033121"/>
    </source>
</evidence>
<dbReference type="STRING" id="1220578.FPE01S_04_04770"/>
<gene>
    <name evidence="2" type="ORF">FPE01S_04_04770</name>
</gene>
<proteinExistence type="predicted"/>
<sequence>MKYLSLLLLFFSAAASAQNADWKELQGLIDKAVNTNGKVFVARNYKIDRPLVVANKQGESFNSYAVTIHGDATMWDVNSRSVIQTTYTDAPAMIVQSGKSVILEGLNFQGRYIPPKLTVPELYGASLQEYQTRDCRDNPETPYAAIAVDPFCCGGISSDEYPGLGSWYINKSACKGTTGKLIIKDCTFNGFIVGLKQFSASCTITKSELRLENIRIGTCKVGIAFGGSATGSTTIENIGAWGLTHTLFDFDHYGIADAGTCEINGINIAGDVVQMINKARPGSKIVIRNVFAESLGRIGIWISEGNDRLDNASINFRYINQVQYHPDYVLWGDNVTISLSTLRYYGQVTPMVFLGNQQHVRVSYQKSRPLFVNDAKKERKWKNDLPVTVTDTYRPLTINGNAKTGDYVFFFDKKNRYLGFGDVRENSNGKSRIEYLSSPAKYKNELTLKY</sequence>
<name>A0A0E9N602_9BACT</name>
<keyword evidence="1" id="KW-0732">Signal</keyword>
<protein>
    <submittedName>
        <fullName evidence="2">Uncharacterized protein</fullName>
    </submittedName>
</protein>
<organism evidence="2 3">
    <name type="scientific">Flavihumibacter petaseus NBRC 106054</name>
    <dbReference type="NCBI Taxonomy" id="1220578"/>
    <lineage>
        <taxon>Bacteria</taxon>
        <taxon>Pseudomonadati</taxon>
        <taxon>Bacteroidota</taxon>
        <taxon>Chitinophagia</taxon>
        <taxon>Chitinophagales</taxon>
        <taxon>Chitinophagaceae</taxon>
        <taxon>Flavihumibacter</taxon>
    </lineage>
</organism>
<feature type="chain" id="PRO_5002430438" evidence="1">
    <location>
        <begin position="18"/>
        <end position="450"/>
    </location>
</feature>
<keyword evidence="3" id="KW-1185">Reference proteome</keyword>
<evidence type="ECO:0000313" key="2">
    <source>
        <dbReference type="EMBL" id="GAO45233.1"/>
    </source>
</evidence>
<accession>A0A0E9N602</accession>